<accession>A0A4U1IZJ1</accession>
<feature type="region of interest" description="Disordered" evidence="1">
    <location>
        <begin position="1"/>
        <end position="67"/>
    </location>
</feature>
<reference evidence="2 3" key="1">
    <citation type="submission" date="2019-04" db="EMBL/GenBank/DDBJ databases">
        <authorList>
            <person name="Li Y."/>
            <person name="Wang J."/>
        </authorList>
    </citation>
    <scope>NUCLEOTIDE SEQUENCE [LARGE SCALE GENOMIC DNA]</scope>
    <source>
        <strain evidence="2 3">DSM 14668</strain>
    </source>
</reference>
<gene>
    <name evidence="2" type="ORF">E8A74_36030</name>
</gene>
<dbReference type="EMBL" id="SSMQ01000051">
    <property type="protein sequence ID" value="TKD00013.1"/>
    <property type="molecule type" value="Genomic_DNA"/>
</dbReference>
<sequence length="254" mass="28571">MDPGVGLRHARSHRDGRGHGGQRRRVLLDGHVLRLSQPGKTGEQGGREQPRRLARRARLQPVARDRATVDGPRALGLRVGRVRRLRARAALDGELVWRVQQVHERRARRDERDSPLPEGLMEKTHLPLDPDLATEREAPVDPETGEPLDCTRCGACCEAGPGNIPLTEDDLVLWRRAGRQDLAERVDEGHFGMMAFPTTHEGACIYFTRPEGRSICSIYAERASTCREFQAGSWQCLEFRRDARKKGRLGRSKG</sequence>
<name>A0A4U1IZJ1_9BACT</name>
<feature type="region of interest" description="Disordered" evidence="1">
    <location>
        <begin position="103"/>
        <end position="145"/>
    </location>
</feature>
<keyword evidence="3" id="KW-1185">Reference proteome</keyword>
<organism evidence="2 3">
    <name type="scientific">Polyangium fumosum</name>
    <dbReference type="NCBI Taxonomy" id="889272"/>
    <lineage>
        <taxon>Bacteria</taxon>
        <taxon>Pseudomonadati</taxon>
        <taxon>Myxococcota</taxon>
        <taxon>Polyangia</taxon>
        <taxon>Polyangiales</taxon>
        <taxon>Polyangiaceae</taxon>
        <taxon>Polyangium</taxon>
    </lineage>
</organism>
<evidence type="ECO:0000256" key="1">
    <source>
        <dbReference type="SAM" id="MobiDB-lite"/>
    </source>
</evidence>
<dbReference type="AlphaFoldDB" id="A0A4U1IZJ1"/>
<dbReference type="OrthoDB" id="9810361at2"/>
<dbReference type="InterPro" id="IPR005358">
    <property type="entry name" value="Puta_zinc/iron-chelating_dom"/>
</dbReference>
<protein>
    <submittedName>
        <fullName evidence="2">YkgJ family cysteine cluster protein</fullName>
    </submittedName>
</protein>
<evidence type="ECO:0000313" key="2">
    <source>
        <dbReference type="EMBL" id="TKD00013.1"/>
    </source>
</evidence>
<proteinExistence type="predicted"/>
<feature type="compositionally biased region" description="Basic and acidic residues" evidence="1">
    <location>
        <begin position="103"/>
        <end position="139"/>
    </location>
</feature>
<dbReference type="Pfam" id="PF03692">
    <property type="entry name" value="CxxCxxCC"/>
    <property type="match status" value="1"/>
</dbReference>
<comment type="caution">
    <text evidence="2">The sequence shown here is derived from an EMBL/GenBank/DDBJ whole genome shotgun (WGS) entry which is preliminary data.</text>
</comment>
<evidence type="ECO:0000313" key="3">
    <source>
        <dbReference type="Proteomes" id="UP000309215"/>
    </source>
</evidence>
<dbReference type="Proteomes" id="UP000309215">
    <property type="component" value="Unassembled WGS sequence"/>
</dbReference>